<dbReference type="InterPro" id="IPR013747">
    <property type="entry name" value="ACP_syn_III_C"/>
</dbReference>
<dbReference type="GO" id="GO:0044550">
    <property type="term" value="P:secondary metabolite biosynthetic process"/>
    <property type="evidence" value="ECO:0007669"/>
    <property type="project" value="TreeGrafter"/>
</dbReference>
<dbReference type="RefSeq" id="WP_020636074.1">
    <property type="nucleotide sequence ID" value="NZ_KB913032.1"/>
</dbReference>
<dbReference type="AlphaFoldDB" id="A0A229RQN3"/>
<dbReference type="PANTHER" id="PTHR34069">
    <property type="entry name" value="3-OXOACYL-[ACYL-CARRIER-PROTEIN] SYNTHASE 3"/>
    <property type="match status" value="1"/>
</dbReference>
<dbReference type="InterPro" id="IPR013751">
    <property type="entry name" value="ACP_syn_III_N"/>
</dbReference>
<dbReference type="GO" id="GO:0004315">
    <property type="term" value="F:3-oxoacyl-[acyl-carrier-protein] synthase activity"/>
    <property type="evidence" value="ECO:0007669"/>
    <property type="project" value="InterPro"/>
</dbReference>
<protein>
    <submittedName>
        <fullName evidence="5">3-oxoacyl-ACP synthase</fullName>
    </submittedName>
</protein>
<dbReference type="Gene3D" id="3.40.47.10">
    <property type="match status" value="1"/>
</dbReference>
<dbReference type="SUPFAM" id="SSF53901">
    <property type="entry name" value="Thiolase-like"/>
    <property type="match status" value="1"/>
</dbReference>
<dbReference type="OrthoDB" id="9815506at2"/>
<evidence type="ECO:0000256" key="1">
    <source>
        <dbReference type="ARBA" id="ARBA00022679"/>
    </source>
</evidence>
<dbReference type="Pfam" id="PF08541">
    <property type="entry name" value="ACP_syn_III_C"/>
    <property type="match status" value="1"/>
</dbReference>
<evidence type="ECO:0000259" key="4">
    <source>
        <dbReference type="Pfam" id="PF08545"/>
    </source>
</evidence>
<reference evidence="5 6" key="1">
    <citation type="submission" date="2017-07" db="EMBL/GenBank/DDBJ databases">
        <title>Amycolatopsis alba DSM 44262 Genome sequencing and assembly.</title>
        <authorList>
            <person name="Kaur N."/>
            <person name="Mayilraj S."/>
        </authorList>
    </citation>
    <scope>NUCLEOTIDE SEQUENCE [LARGE SCALE GENOMIC DNA]</scope>
    <source>
        <strain evidence="5 6">DSM 44262</strain>
    </source>
</reference>
<sequence>MTVTVEIAGTGSYLPAGKLTNDRLAAQLGIDEKWILEKTGIDERRVARAEEVTSDLAARAARLALADAGVPASEVDVLIVATVTPDQPIPATACFVQHKIGAVHAVAFDVAAGCSGSVFGLAMAHDMLVSNPQRNTAVVIGAEVFSRVMDYTDKKTSTLFGDGAGAIVLRKTPSGNGLITTLLASDGAKADLAYIEAGGARLPASADTVAAEQHYVRMNGYDIRTTVTSTLPKLVAALLDQAGHSIEDVHHIIPHQVNGVILRQWSDLLEVPPDLIHNIAAWSGNTGAASVPIALDHASRTGKLARGDLVMLISFGAGLTLGGVMLTW</sequence>
<organism evidence="5 6">
    <name type="scientific">Amycolatopsis alba DSM 44262</name>
    <dbReference type="NCBI Taxonomy" id="1125972"/>
    <lineage>
        <taxon>Bacteria</taxon>
        <taxon>Bacillati</taxon>
        <taxon>Actinomycetota</taxon>
        <taxon>Actinomycetes</taxon>
        <taxon>Pseudonocardiales</taxon>
        <taxon>Pseudonocardiaceae</taxon>
        <taxon>Amycolatopsis</taxon>
    </lineage>
</organism>
<dbReference type="GO" id="GO:0006633">
    <property type="term" value="P:fatty acid biosynthetic process"/>
    <property type="evidence" value="ECO:0007669"/>
    <property type="project" value="InterPro"/>
</dbReference>
<feature type="domain" description="Beta-ketoacyl-[acyl-carrier-protein] synthase III C-terminal" evidence="3">
    <location>
        <begin position="239"/>
        <end position="328"/>
    </location>
</feature>
<dbReference type="Pfam" id="PF08545">
    <property type="entry name" value="ACP_syn_III"/>
    <property type="match status" value="1"/>
</dbReference>
<dbReference type="InterPro" id="IPR016039">
    <property type="entry name" value="Thiolase-like"/>
</dbReference>
<evidence type="ECO:0000313" key="6">
    <source>
        <dbReference type="Proteomes" id="UP000215563"/>
    </source>
</evidence>
<evidence type="ECO:0000259" key="3">
    <source>
        <dbReference type="Pfam" id="PF08541"/>
    </source>
</evidence>
<keyword evidence="1" id="KW-0808">Transferase</keyword>
<evidence type="ECO:0000313" key="5">
    <source>
        <dbReference type="EMBL" id="OXM48855.1"/>
    </source>
</evidence>
<dbReference type="NCBIfam" id="NF006829">
    <property type="entry name" value="PRK09352.1"/>
    <property type="match status" value="1"/>
</dbReference>
<proteinExistence type="predicted"/>
<evidence type="ECO:0000256" key="2">
    <source>
        <dbReference type="ARBA" id="ARBA00023315"/>
    </source>
</evidence>
<dbReference type="EMBL" id="NMQU01000057">
    <property type="protein sequence ID" value="OXM48855.1"/>
    <property type="molecule type" value="Genomic_DNA"/>
</dbReference>
<keyword evidence="2" id="KW-0012">Acyltransferase</keyword>
<keyword evidence="6" id="KW-1185">Reference proteome</keyword>
<feature type="domain" description="Beta-ketoacyl-[acyl-carrier-protein] synthase III N-terminal" evidence="4">
    <location>
        <begin position="108"/>
        <end position="187"/>
    </location>
</feature>
<comment type="caution">
    <text evidence="5">The sequence shown here is derived from an EMBL/GenBank/DDBJ whole genome shotgun (WGS) entry which is preliminary data.</text>
</comment>
<accession>A0A229RQN3</accession>
<gene>
    <name evidence="5" type="ORF">CFP75_20570</name>
</gene>
<dbReference type="PANTHER" id="PTHR34069:SF2">
    <property type="entry name" value="BETA-KETOACYL-[ACYL-CARRIER-PROTEIN] SYNTHASE III"/>
    <property type="match status" value="1"/>
</dbReference>
<dbReference type="Proteomes" id="UP000215563">
    <property type="component" value="Unassembled WGS sequence"/>
</dbReference>
<name>A0A229RQN3_AMYAL</name>
<dbReference type="CDD" id="cd00830">
    <property type="entry name" value="KAS_III"/>
    <property type="match status" value="1"/>
</dbReference>